<evidence type="ECO:0000313" key="1">
    <source>
        <dbReference type="EMBL" id="AYM52580.1"/>
    </source>
</evidence>
<dbReference type="PANTHER" id="PTHR38479">
    <property type="entry name" value="LMO0824 PROTEIN"/>
    <property type="match status" value="1"/>
</dbReference>
<dbReference type="Pfam" id="PF06224">
    <property type="entry name" value="AlkZ-like"/>
    <property type="match status" value="1"/>
</dbReference>
<dbReference type="InterPro" id="IPR009351">
    <property type="entry name" value="AlkZ-like"/>
</dbReference>
<protein>
    <recommendedName>
        <fullName evidence="2">Winged helix DNA-binding domain-containing protein</fullName>
    </recommendedName>
</protein>
<proteinExistence type="predicted"/>
<evidence type="ECO:0008006" key="2">
    <source>
        <dbReference type="Google" id="ProtNLM"/>
    </source>
</evidence>
<accession>A0A3S7UUZ9</accession>
<reference evidence="1" key="1">
    <citation type="journal article" date="2018" name="J. Ind. Microbiol. Biotechnol.">
        <title>Genome mining reveals uncommon alkylpyrones as type III PKS products from myxobacteria.</title>
        <authorList>
            <person name="Hug J.J."/>
            <person name="Panter F."/>
            <person name="Krug D."/>
            <person name="Muller R."/>
        </authorList>
    </citation>
    <scope>NUCLEOTIDE SEQUENCE</scope>
    <source>
        <strain evidence="1">MSr9331</strain>
    </source>
</reference>
<dbReference type="PANTHER" id="PTHR38479:SF2">
    <property type="entry name" value="WINGED HELIX DNA-BINDING DOMAIN-CONTAINING PROTEIN"/>
    <property type="match status" value="1"/>
</dbReference>
<sequence>MTSQIDTAALVRLRLHSQGLTDRSMREPRDAVRRLLAMQAQDFAAALWAIGARVDGATAASVTRALEEGHIVRSWPMRGTLHFVAAEDLGWMLKLGTPRVIRSMATRHRGLDLDDAVFGASRDVAERLLSGGGRASRDEFMAALEARGIATAGQRGYHIIVYLAMTGVVCWGPPAGTQQALVLVEEWVRGPRVLDREEALGEIVVRYLSGHGPATLQDFVWWSKLTVADAKIGFAVAVGALVELSHDGVTYWMTRARLDEAASADPVAAGAVLTLPGFDEHLLGYADRDLVLPPEHASKVVPGANGVFLSLITVDGTIVGTWRRATRDGAVVVTPSPFTPMSARTAKRFEGAVSAYAAFLGVSGRVAPAQPLSA</sequence>
<organism evidence="1">
    <name type="scientific">Aetherobacter rufus</name>
    <dbReference type="NCBI Taxonomy" id="888831"/>
    <lineage>
        <taxon>Bacteria</taxon>
        <taxon>Pseudomonadati</taxon>
        <taxon>Myxococcota</taxon>
        <taxon>Polyangia</taxon>
        <taxon>Polyangiales</taxon>
        <taxon>Polyangiaceae</taxon>
        <taxon>Aetherobacter</taxon>
    </lineage>
</organism>
<dbReference type="AlphaFoldDB" id="A0A3S7UUZ9"/>
<dbReference type="EMBL" id="MH908878">
    <property type="protein sequence ID" value="AYM52580.1"/>
    <property type="molecule type" value="Genomic_DNA"/>
</dbReference>
<name>A0A3S7UUZ9_9BACT</name>